<keyword evidence="3" id="KW-1003">Cell membrane</keyword>
<feature type="domain" description="ABC transporter" evidence="11">
    <location>
        <begin position="281"/>
        <end position="526"/>
    </location>
</feature>
<evidence type="ECO:0000256" key="10">
    <source>
        <dbReference type="SAM" id="MobiDB-lite"/>
    </source>
</evidence>
<dbReference type="AlphaFoldDB" id="D5SRU0"/>
<dbReference type="STRING" id="521674.Plim_0779"/>
<evidence type="ECO:0000313" key="13">
    <source>
        <dbReference type="Proteomes" id="UP000002220"/>
    </source>
</evidence>
<keyword evidence="2" id="KW-0813">Transport</keyword>
<feature type="compositionally biased region" description="Low complexity" evidence="10">
    <location>
        <begin position="12"/>
        <end position="21"/>
    </location>
</feature>
<gene>
    <name evidence="12" type="ordered locus">Plim_0779</name>
</gene>
<organism evidence="12 13">
    <name type="scientific">Planctopirus limnophila (strain ATCC 43296 / DSM 3776 / IFAM 1008 / Mu 290)</name>
    <name type="common">Planctomyces limnophilus</name>
    <dbReference type="NCBI Taxonomy" id="521674"/>
    <lineage>
        <taxon>Bacteria</taxon>
        <taxon>Pseudomonadati</taxon>
        <taxon>Planctomycetota</taxon>
        <taxon>Planctomycetia</taxon>
        <taxon>Planctomycetales</taxon>
        <taxon>Planctomycetaceae</taxon>
        <taxon>Planctopirus</taxon>
    </lineage>
</organism>
<dbReference type="eggNOG" id="COG1129">
    <property type="taxonomic scope" value="Bacteria"/>
</dbReference>
<keyword evidence="5" id="KW-0677">Repeat</keyword>
<feature type="domain" description="ABC transporter" evidence="11">
    <location>
        <begin position="35"/>
        <end position="270"/>
    </location>
</feature>
<dbReference type="PROSITE" id="PS00211">
    <property type="entry name" value="ABC_TRANSPORTER_1"/>
    <property type="match status" value="1"/>
</dbReference>
<keyword evidence="7" id="KW-0067">ATP-binding</keyword>
<keyword evidence="8" id="KW-1278">Translocase</keyword>
<evidence type="ECO:0000256" key="8">
    <source>
        <dbReference type="ARBA" id="ARBA00022967"/>
    </source>
</evidence>
<dbReference type="InterPro" id="IPR003593">
    <property type="entry name" value="AAA+_ATPase"/>
</dbReference>
<dbReference type="GO" id="GO:0016887">
    <property type="term" value="F:ATP hydrolysis activity"/>
    <property type="evidence" value="ECO:0007669"/>
    <property type="project" value="InterPro"/>
</dbReference>
<evidence type="ECO:0000256" key="7">
    <source>
        <dbReference type="ARBA" id="ARBA00022840"/>
    </source>
</evidence>
<dbReference type="InterPro" id="IPR050107">
    <property type="entry name" value="ABC_carbohydrate_import_ATPase"/>
</dbReference>
<dbReference type="FunFam" id="3.40.50.300:FF:000127">
    <property type="entry name" value="Ribose import ATP-binding protein RbsA"/>
    <property type="match status" value="1"/>
</dbReference>
<dbReference type="PROSITE" id="PS50893">
    <property type="entry name" value="ABC_TRANSPORTER_2"/>
    <property type="match status" value="2"/>
</dbReference>
<evidence type="ECO:0000256" key="9">
    <source>
        <dbReference type="ARBA" id="ARBA00023136"/>
    </source>
</evidence>
<dbReference type="KEGG" id="plm:Plim_0779"/>
<evidence type="ECO:0000256" key="2">
    <source>
        <dbReference type="ARBA" id="ARBA00022448"/>
    </source>
</evidence>
<dbReference type="GO" id="GO:0005524">
    <property type="term" value="F:ATP binding"/>
    <property type="evidence" value="ECO:0007669"/>
    <property type="project" value="UniProtKB-KW"/>
</dbReference>
<feature type="region of interest" description="Disordered" evidence="10">
    <location>
        <begin position="1"/>
        <end position="28"/>
    </location>
</feature>
<name>D5SRU0_PLAL2</name>
<proteinExistence type="predicted"/>
<evidence type="ECO:0000259" key="11">
    <source>
        <dbReference type="PROSITE" id="PS50893"/>
    </source>
</evidence>
<keyword evidence="4" id="KW-0762">Sugar transport</keyword>
<dbReference type="GO" id="GO:0005886">
    <property type="term" value="C:plasma membrane"/>
    <property type="evidence" value="ECO:0007669"/>
    <property type="project" value="UniProtKB-SubCell"/>
</dbReference>
<evidence type="ECO:0000256" key="4">
    <source>
        <dbReference type="ARBA" id="ARBA00022597"/>
    </source>
</evidence>
<dbReference type="Proteomes" id="UP000002220">
    <property type="component" value="Chromosome"/>
</dbReference>
<dbReference type="InterPro" id="IPR003439">
    <property type="entry name" value="ABC_transporter-like_ATP-bd"/>
</dbReference>
<dbReference type="InterPro" id="IPR027417">
    <property type="entry name" value="P-loop_NTPase"/>
</dbReference>
<dbReference type="PANTHER" id="PTHR43790">
    <property type="entry name" value="CARBOHYDRATE TRANSPORT ATP-BINDING PROTEIN MG119-RELATED"/>
    <property type="match status" value="1"/>
</dbReference>
<accession>D5SRU0</accession>
<dbReference type="Gene3D" id="3.40.50.300">
    <property type="entry name" value="P-loop containing nucleotide triphosphate hydrolases"/>
    <property type="match status" value="2"/>
</dbReference>
<dbReference type="SMART" id="SM00382">
    <property type="entry name" value="AAA"/>
    <property type="match status" value="2"/>
</dbReference>
<evidence type="ECO:0000256" key="1">
    <source>
        <dbReference type="ARBA" id="ARBA00004202"/>
    </source>
</evidence>
<dbReference type="CDD" id="cd03215">
    <property type="entry name" value="ABC_Carb_Monos_II"/>
    <property type="match status" value="1"/>
</dbReference>
<evidence type="ECO:0000256" key="3">
    <source>
        <dbReference type="ARBA" id="ARBA00022475"/>
    </source>
</evidence>
<dbReference type="CDD" id="cd03216">
    <property type="entry name" value="ABC_Carb_Monos_I"/>
    <property type="match status" value="1"/>
</dbReference>
<evidence type="ECO:0000313" key="12">
    <source>
        <dbReference type="EMBL" id="ADG66624.1"/>
    </source>
</evidence>
<dbReference type="InterPro" id="IPR017871">
    <property type="entry name" value="ABC_transporter-like_CS"/>
</dbReference>
<keyword evidence="13" id="KW-1185">Reference proteome</keyword>
<evidence type="ECO:0000256" key="5">
    <source>
        <dbReference type="ARBA" id="ARBA00022737"/>
    </source>
</evidence>
<reference evidence="12 13" key="1">
    <citation type="journal article" date="2010" name="Stand. Genomic Sci.">
        <title>Complete genome sequence of Planctomyces limnophilus type strain (Mu 290).</title>
        <authorList>
            <person name="Labutti K."/>
            <person name="Sikorski J."/>
            <person name="Schneider S."/>
            <person name="Nolan M."/>
            <person name="Lucas S."/>
            <person name="Glavina Del Rio T."/>
            <person name="Tice H."/>
            <person name="Cheng J.F."/>
            <person name="Goodwin L."/>
            <person name="Pitluck S."/>
            <person name="Liolios K."/>
            <person name="Ivanova N."/>
            <person name="Mavromatis K."/>
            <person name="Mikhailova N."/>
            <person name="Pati A."/>
            <person name="Chen A."/>
            <person name="Palaniappan K."/>
            <person name="Land M."/>
            <person name="Hauser L."/>
            <person name="Chang Y.J."/>
            <person name="Jeffries C.D."/>
            <person name="Tindall B.J."/>
            <person name="Rohde M."/>
            <person name="Goker M."/>
            <person name="Woyke T."/>
            <person name="Bristow J."/>
            <person name="Eisen J.A."/>
            <person name="Markowitz V."/>
            <person name="Hugenholtz P."/>
            <person name="Kyrpides N.C."/>
            <person name="Klenk H.P."/>
            <person name="Lapidus A."/>
        </authorList>
    </citation>
    <scope>NUCLEOTIDE SEQUENCE [LARGE SCALE GENOMIC DNA]</scope>
    <source>
        <strain evidence="13">ATCC 43296 / DSM 3776 / IFAM 1008 / 290</strain>
    </source>
</reference>
<dbReference type="PANTHER" id="PTHR43790:SF3">
    <property type="entry name" value="D-ALLOSE IMPORT ATP-BINDING PROTEIN ALSA-RELATED"/>
    <property type="match status" value="1"/>
</dbReference>
<sequence precursor="true">MGDRRENMVSATSKTTTDVTTGRLPDRTNDSPLLLAASQITKEFPGCKALDRVSISFSPGEIVAILGENGAGKSTLMKILAGVQPPDGGELLVDGQPVIFRDVGDAIEHGIVLIHQELNLAENLSIGANLFLGREPTRWGFIDQKTIRRLSRELLDRVGLNYTPETIVGELSTGQQQLVEIAKALSIQARVLIMDEPTASLSQYETELLYGVVRKLKADGVCVIYISHRLSEIQELADRVVVLRDGQYVGEISRAEMTREKMVSMMIGRSLTSGIERHSHTPGPEVFRIKDLVTTAFPEARNSFSLKAGEIVGMAGLVGAGRTELLRAVFGIDRPLAGEIFCDSKLVRISSPRAAMNLGMALVPEDRKGEGLVLEMSVRHNHTLATLARQASLGVFINTAQEITDSQRMITALRTKTASDQLAVQYLSGGNQQKVVIGKWLLSNPKILLLDEPTRGVDVGAKQEIYRIMEELAGQGLSLLFVSSDLEEVIRMSDRVLVMHEGKITGELSRQQLSETAIMALATGGALS</sequence>
<comment type="subcellular location">
    <subcellularLocation>
        <location evidence="1">Cell membrane</location>
        <topology evidence="1">Peripheral membrane protein</topology>
    </subcellularLocation>
</comment>
<dbReference type="SUPFAM" id="SSF52540">
    <property type="entry name" value="P-loop containing nucleoside triphosphate hydrolases"/>
    <property type="match status" value="2"/>
</dbReference>
<dbReference type="Pfam" id="PF00005">
    <property type="entry name" value="ABC_tran"/>
    <property type="match status" value="2"/>
</dbReference>
<keyword evidence="9" id="KW-0472">Membrane</keyword>
<keyword evidence="6" id="KW-0547">Nucleotide-binding</keyword>
<dbReference type="HOGENOM" id="CLU_000604_92_3_0"/>
<evidence type="ECO:0000256" key="6">
    <source>
        <dbReference type="ARBA" id="ARBA00022741"/>
    </source>
</evidence>
<protein>
    <submittedName>
        <fullName evidence="12">ABC transporter related protein</fullName>
    </submittedName>
</protein>
<dbReference type="EMBL" id="CP001744">
    <property type="protein sequence ID" value="ADG66624.1"/>
    <property type="molecule type" value="Genomic_DNA"/>
</dbReference>